<evidence type="ECO:0000313" key="2">
    <source>
        <dbReference type="Proteomes" id="UP001151760"/>
    </source>
</evidence>
<dbReference type="EMBL" id="BQNB010020353">
    <property type="protein sequence ID" value="GJT95066.1"/>
    <property type="molecule type" value="Genomic_DNA"/>
</dbReference>
<keyword evidence="2" id="KW-1185">Reference proteome</keyword>
<accession>A0ABQ5I5Q3</accession>
<proteinExistence type="predicted"/>
<gene>
    <name evidence="1" type="ORF">Tco_1090584</name>
</gene>
<evidence type="ECO:0000313" key="1">
    <source>
        <dbReference type="EMBL" id="GJT95066.1"/>
    </source>
</evidence>
<reference evidence="1" key="2">
    <citation type="submission" date="2022-01" db="EMBL/GenBank/DDBJ databases">
        <authorList>
            <person name="Yamashiro T."/>
            <person name="Shiraishi A."/>
            <person name="Satake H."/>
            <person name="Nakayama K."/>
        </authorList>
    </citation>
    <scope>NUCLEOTIDE SEQUENCE</scope>
</reference>
<reference evidence="1" key="1">
    <citation type="journal article" date="2022" name="Int. J. Mol. Sci.">
        <title>Draft Genome of Tanacetum Coccineum: Genomic Comparison of Closely Related Tanacetum-Family Plants.</title>
        <authorList>
            <person name="Yamashiro T."/>
            <person name="Shiraishi A."/>
            <person name="Nakayama K."/>
            <person name="Satake H."/>
        </authorList>
    </citation>
    <scope>NUCLEOTIDE SEQUENCE</scope>
</reference>
<organism evidence="1 2">
    <name type="scientific">Tanacetum coccineum</name>
    <dbReference type="NCBI Taxonomy" id="301880"/>
    <lineage>
        <taxon>Eukaryota</taxon>
        <taxon>Viridiplantae</taxon>
        <taxon>Streptophyta</taxon>
        <taxon>Embryophyta</taxon>
        <taxon>Tracheophyta</taxon>
        <taxon>Spermatophyta</taxon>
        <taxon>Magnoliopsida</taxon>
        <taxon>eudicotyledons</taxon>
        <taxon>Gunneridae</taxon>
        <taxon>Pentapetalae</taxon>
        <taxon>asterids</taxon>
        <taxon>campanulids</taxon>
        <taxon>Asterales</taxon>
        <taxon>Asteraceae</taxon>
        <taxon>Asteroideae</taxon>
        <taxon>Anthemideae</taxon>
        <taxon>Anthemidinae</taxon>
        <taxon>Tanacetum</taxon>
    </lineage>
</organism>
<protein>
    <submittedName>
        <fullName evidence="1">Uncharacterized protein</fullName>
    </submittedName>
</protein>
<comment type="caution">
    <text evidence="1">The sequence shown here is derived from an EMBL/GenBank/DDBJ whole genome shotgun (WGS) entry which is preliminary data.</text>
</comment>
<dbReference type="Proteomes" id="UP001151760">
    <property type="component" value="Unassembled WGS sequence"/>
</dbReference>
<sequence>MTSSGALLLQSLLIDNQEKKRRSTYSTTAFRRSNEEKNFSVRREAECSVIEAEDKEKGEREAILIVLVPPKGSVLDLVVKNLTETIFFALRNRSNNSGLRASTTIGYLTLGESGREGAASRRRHPLRFAKESCGAVKGSRWGSRLSWSPPTCGRGGELILRCQGARRRPQVEATDALVIPVDSLLPVRACCHAGKSGAFGLFLISKVARGRKMRIQSRRSGRMVEESMDSLGIDSRWLDIRVTTGREEERSTTELLATSCKGKDKTTFRTFLLVQTFE</sequence>
<name>A0ABQ5I5Q3_9ASTR</name>